<keyword evidence="4" id="KW-1015">Disulfide bond</keyword>
<evidence type="ECO:0000256" key="1">
    <source>
        <dbReference type="ARBA" id="ARBA00022722"/>
    </source>
</evidence>
<dbReference type="Gene3D" id="3.10.450.30">
    <property type="entry name" value="Microbial ribonucleases"/>
    <property type="match status" value="1"/>
</dbReference>
<dbReference type="PANTHER" id="PTHR42104">
    <property type="entry name" value="EXTRACELLULAR GUANYL-SPECIFIC RIBONUCLEASE RNTA (AFU_ORTHOLOGUE AFUA_4G03230)"/>
    <property type="match status" value="1"/>
</dbReference>
<evidence type="ECO:0000313" key="7">
    <source>
        <dbReference type="EMBL" id="PWN45858.1"/>
    </source>
</evidence>
<name>A0A316W9V6_9BASI</name>
<dbReference type="PANTHER" id="PTHR42104:SF1">
    <property type="entry name" value="EXTRACELLULAR GUANYL-SPECIFIC RIBONUCLEASE RNTA (AFU_ORTHOLOGUE AFUA_4G03230)"/>
    <property type="match status" value="1"/>
</dbReference>
<dbReference type="RefSeq" id="XP_025373018.1">
    <property type="nucleotide sequence ID" value="XM_025512804.1"/>
</dbReference>
<protein>
    <submittedName>
        <fullName evidence="7">Ribonuclease/ribotoxin</fullName>
    </submittedName>
</protein>
<dbReference type="SUPFAM" id="SSF53933">
    <property type="entry name" value="Microbial ribonucleases"/>
    <property type="match status" value="1"/>
</dbReference>
<dbReference type="OrthoDB" id="5425539at2759"/>
<evidence type="ECO:0000256" key="5">
    <source>
        <dbReference type="ARBA" id="ARBA00023239"/>
    </source>
</evidence>
<evidence type="ECO:0000256" key="3">
    <source>
        <dbReference type="ARBA" id="ARBA00022801"/>
    </source>
</evidence>
<evidence type="ECO:0000313" key="8">
    <source>
        <dbReference type="Proteomes" id="UP000245783"/>
    </source>
</evidence>
<keyword evidence="6" id="KW-0732">Signal</keyword>
<keyword evidence="1" id="KW-0540">Nuclease</keyword>
<dbReference type="EMBL" id="KZ819353">
    <property type="protein sequence ID" value="PWN45858.1"/>
    <property type="molecule type" value="Genomic_DNA"/>
</dbReference>
<dbReference type="InterPro" id="IPR016191">
    <property type="entry name" value="Ribonuclease/ribotoxin"/>
</dbReference>
<feature type="signal peptide" evidence="6">
    <location>
        <begin position="1"/>
        <end position="20"/>
    </location>
</feature>
<dbReference type="Proteomes" id="UP000245783">
    <property type="component" value="Unassembled WGS sequence"/>
</dbReference>
<sequence>MFSLKALLVVAFVAASSVSSASIAARQSSVSCGGHSISSSQIQTALQTGYDDYQNGSSPSGYPHAYYQYADEHITLQCDGNSYHEFPITGSTPFTGGSPGAYRVIFNDDGDYCATVYHASKSDNSFAQCN</sequence>
<keyword evidence="8" id="KW-1185">Reference proteome</keyword>
<dbReference type="GO" id="GO:0003723">
    <property type="term" value="F:RNA binding"/>
    <property type="evidence" value="ECO:0007669"/>
    <property type="project" value="InterPro"/>
</dbReference>
<dbReference type="GO" id="GO:0004521">
    <property type="term" value="F:RNA endonuclease activity"/>
    <property type="evidence" value="ECO:0007669"/>
    <property type="project" value="InterPro"/>
</dbReference>
<dbReference type="GeneID" id="37034674"/>
<dbReference type="GO" id="GO:0016829">
    <property type="term" value="F:lyase activity"/>
    <property type="evidence" value="ECO:0007669"/>
    <property type="project" value="UniProtKB-KW"/>
</dbReference>
<dbReference type="GO" id="GO:0016787">
    <property type="term" value="F:hydrolase activity"/>
    <property type="evidence" value="ECO:0007669"/>
    <property type="project" value="UniProtKB-KW"/>
</dbReference>
<accession>A0A316W9V6</accession>
<dbReference type="InterPro" id="IPR000026">
    <property type="entry name" value="N1-like"/>
</dbReference>
<dbReference type="InParanoid" id="A0A316W9V6"/>
<proteinExistence type="predicted"/>
<organism evidence="7 8">
    <name type="scientific">Ceraceosorus guamensis</name>
    <dbReference type="NCBI Taxonomy" id="1522189"/>
    <lineage>
        <taxon>Eukaryota</taxon>
        <taxon>Fungi</taxon>
        <taxon>Dikarya</taxon>
        <taxon>Basidiomycota</taxon>
        <taxon>Ustilaginomycotina</taxon>
        <taxon>Exobasidiomycetes</taxon>
        <taxon>Ceraceosorales</taxon>
        <taxon>Ceraceosoraceae</taxon>
        <taxon>Ceraceosorus</taxon>
    </lineage>
</organism>
<reference evidence="7 8" key="1">
    <citation type="journal article" date="2018" name="Mol. Biol. Evol.">
        <title>Broad Genomic Sampling Reveals a Smut Pathogenic Ancestry of the Fungal Clade Ustilaginomycotina.</title>
        <authorList>
            <person name="Kijpornyongpan T."/>
            <person name="Mondo S.J."/>
            <person name="Barry K."/>
            <person name="Sandor L."/>
            <person name="Lee J."/>
            <person name="Lipzen A."/>
            <person name="Pangilinan J."/>
            <person name="LaButti K."/>
            <person name="Hainaut M."/>
            <person name="Henrissat B."/>
            <person name="Grigoriev I.V."/>
            <person name="Spatafora J.W."/>
            <person name="Aime M.C."/>
        </authorList>
    </citation>
    <scope>NUCLEOTIDE SEQUENCE [LARGE SCALE GENOMIC DNA]</scope>
    <source>
        <strain evidence="7 8">MCA 4658</strain>
    </source>
</reference>
<keyword evidence="3" id="KW-0378">Hydrolase</keyword>
<feature type="chain" id="PRO_5016433269" evidence="6">
    <location>
        <begin position="21"/>
        <end position="130"/>
    </location>
</feature>
<dbReference type="AlphaFoldDB" id="A0A316W9V6"/>
<evidence type="ECO:0000256" key="6">
    <source>
        <dbReference type="SAM" id="SignalP"/>
    </source>
</evidence>
<evidence type="ECO:0000256" key="4">
    <source>
        <dbReference type="ARBA" id="ARBA00023157"/>
    </source>
</evidence>
<gene>
    <name evidence="7" type="ORF">IE81DRAFT_319699</name>
</gene>
<dbReference type="Pfam" id="PF00545">
    <property type="entry name" value="Ribonuclease"/>
    <property type="match status" value="1"/>
</dbReference>
<keyword evidence="5" id="KW-0456">Lyase</keyword>
<keyword evidence="2" id="KW-0255">Endonuclease</keyword>
<evidence type="ECO:0000256" key="2">
    <source>
        <dbReference type="ARBA" id="ARBA00022759"/>
    </source>
</evidence>